<reference evidence="1" key="1">
    <citation type="journal article" date="2021" name="Nat. Commun.">
        <title>Genetic determinants of endophytism in the Arabidopsis root mycobiome.</title>
        <authorList>
            <person name="Mesny F."/>
            <person name="Miyauchi S."/>
            <person name="Thiergart T."/>
            <person name="Pickel B."/>
            <person name="Atanasova L."/>
            <person name="Karlsson M."/>
            <person name="Huettel B."/>
            <person name="Barry K.W."/>
            <person name="Haridas S."/>
            <person name="Chen C."/>
            <person name="Bauer D."/>
            <person name="Andreopoulos W."/>
            <person name="Pangilinan J."/>
            <person name="LaButti K."/>
            <person name="Riley R."/>
            <person name="Lipzen A."/>
            <person name="Clum A."/>
            <person name="Drula E."/>
            <person name="Henrissat B."/>
            <person name="Kohler A."/>
            <person name="Grigoriev I.V."/>
            <person name="Martin F.M."/>
            <person name="Hacquard S."/>
        </authorList>
    </citation>
    <scope>NUCLEOTIDE SEQUENCE</scope>
    <source>
        <strain evidence="1">FSSC 5 MPI-SDFR-AT-0091</strain>
    </source>
</reference>
<sequence>MPWGKDPLAWACQQAAEALREPWFLLLVGHVRLQGRAERTPPEWCMSSRLQLSRIKWSRDALGALSSLCIRPEGCRHWTLPLARHAQPEGEYPMIAQQFGEEEQRQRDACKPYSQPTTTWPDSIDSRVSRTVRRYLEPLLLLARASPVPQQAPLMWSIVFVIFSYLRPQVIDVLALLSTMYLKADKEIVSSKIVDALLRGCVHRSHGVLDCMSHNVTKKGSRSCPKDPPISSASLWAYARREAESVRGASMPGCSQTVSQRIRKGLLLVAPVRRLLRTITFFVRRETTTQ</sequence>
<proteinExistence type="predicted"/>
<organism evidence="1 2">
    <name type="scientific">Fusarium solani</name>
    <name type="common">Filamentous fungus</name>
    <dbReference type="NCBI Taxonomy" id="169388"/>
    <lineage>
        <taxon>Eukaryota</taxon>
        <taxon>Fungi</taxon>
        <taxon>Dikarya</taxon>
        <taxon>Ascomycota</taxon>
        <taxon>Pezizomycotina</taxon>
        <taxon>Sordariomycetes</taxon>
        <taxon>Hypocreomycetidae</taxon>
        <taxon>Hypocreales</taxon>
        <taxon>Nectriaceae</taxon>
        <taxon>Fusarium</taxon>
        <taxon>Fusarium solani species complex</taxon>
    </lineage>
</organism>
<evidence type="ECO:0000313" key="2">
    <source>
        <dbReference type="Proteomes" id="UP000736672"/>
    </source>
</evidence>
<gene>
    <name evidence="1" type="ORF">B0J15DRAFT_301250</name>
</gene>
<comment type="caution">
    <text evidence="1">The sequence shown here is derived from an EMBL/GenBank/DDBJ whole genome shotgun (WGS) entry which is preliminary data.</text>
</comment>
<dbReference type="AlphaFoldDB" id="A0A9P9KDK4"/>
<evidence type="ECO:0000313" key="1">
    <source>
        <dbReference type="EMBL" id="KAH7258597.1"/>
    </source>
</evidence>
<name>A0A9P9KDK4_FUSSL</name>
<dbReference type="Proteomes" id="UP000736672">
    <property type="component" value="Unassembled WGS sequence"/>
</dbReference>
<keyword evidence="2" id="KW-1185">Reference proteome</keyword>
<dbReference type="EMBL" id="JAGTJS010000009">
    <property type="protein sequence ID" value="KAH7258597.1"/>
    <property type="molecule type" value="Genomic_DNA"/>
</dbReference>
<protein>
    <submittedName>
        <fullName evidence="1">Uncharacterized protein</fullName>
    </submittedName>
</protein>
<accession>A0A9P9KDK4</accession>